<keyword evidence="1" id="KW-0472">Membrane</keyword>
<dbReference type="RefSeq" id="WP_315571182.1">
    <property type="nucleotide sequence ID" value="NZ_CP118868.1"/>
</dbReference>
<dbReference type="PANTHER" id="PTHR42842">
    <property type="entry name" value="FAD/NAD(P)-BINDING OXIDOREDUCTASE"/>
    <property type="match status" value="1"/>
</dbReference>
<feature type="domain" description="FAD-dependent protein C-terminal" evidence="2">
    <location>
        <begin position="498"/>
        <end position="554"/>
    </location>
</feature>
<dbReference type="SUPFAM" id="SSF51905">
    <property type="entry name" value="FAD/NAD(P)-binding domain"/>
    <property type="match status" value="1"/>
</dbReference>
<name>A0ABY8C392_9FIRM</name>
<evidence type="ECO:0000313" key="4">
    <source>
        <dbReference type="Proteomes" id="UP001220478"/>
    </source>
</evidence>
<evidence type="ECO:0000259" key="2">
    <source>
        <dbReference type="Pfam" id="PF21688"/>
    </source>
</evidence>
<protein>
    <recommendedName>
        <fullName evidence="2">FAD-dependent protein C-terminal domain-containing protein</fullName>
    </recommendedName>
</protein>
<sequence length="621" mass="68848">MQIYVIGPIKVTLSKIRDLGETAALRSEFERNLGTCMPLATAKKLEYKILKRSLDLRQKMQAGFVYKLAINNLSDFLPLPRLQRLLSKKIIQIEKANYVWPETLQNLRTLRPASQKYLENENKRPVVVGFGPAGIFAALILAAAGMRPLVLERGKKVEQRIEDFALFQKKGILQEESNAQFGEGGAGCFSDGKLGTRIKDDLLSLVLDILVYYGADPSILWRQNPHIGTDKLRPLIKKIREAIIDLGGEIQFQTKLSDLQLLPLKNAAAGGENDSQEVYKLIGLETVSAGTKRNIACEQLILAPGHSARDIYHMLAQKKQSMSAKPFAVGFRIEQKQKAVNRVQYGKENELMLCEMLGPAEYHLACKVQVQGEERRVYTFCMCPGGEVISGTSEKESLCVNGMSYHARSGENANAAVICAVNAGDLGDDLFAGLKFQERIERAAYKLTASYAAPYCTVEDFVKSQYSGEEYERIIAAAPYAEERNEVKADQELKSWCEEKVQVSYLPQAEKCNLGHLYPPLVSRALALGILQLNQQMACFAARKSTLIAPETRTSAPIRIERDKKTMLAEKCVGLYPCGEGAGYAGGISSAAVDGIKAAQKMLQSLLNLADDWTINYNERE</sequence>
<keyword evidence="4" id="KW-1185">Reference proteome</keyword>
<feature type="domain" description="FAD-dependent protein C-terminal" evidence="2">
    <location>
        <begin position="326"/>
        <end position="469"/>
    </location>
</feature>
<organism evidence="3 4">
    <name type="scientific">Amygdalobacter indicium</name>
    <dbReference type="NCBI Taxonomy" id="3029272"/>
    <lineage>
        <taxon>Bacteria</taxon>
        <taxon>Bacillati</taxon>
        <taxon>Bacillota</taxon>
        <taxon>Clostridia</taxon>
        <taxon>Eubacteriales</taxon>
        <taxon>Oscillospiraceae</taxon>
        <taxon>Amygdalobacter</taxon>
    </lineage>
</organism>
<proteinExistence type="predicted"/>
<dbReference type="EMBL" id="CP118868">
    <property type="protein sequence ID" value="WEG35142.1"/>
    <property type="molecule type" value="Genomic_DNA"/>
</dbReference>
<keyword evidence="1" id="KW-0812">Transmembrane</keyword>
<dbReference type="Pfam" id="PF21688">
    <property type="entry name" value="FAD-depend_C"/>
    <property type="match status" value="2"/>
</dbReference>
<dbReference type="InterPro" id="IPR028348">
    <property type="entry name" value="FAD-binding_protein"/>
</dbReference>
<keyword evidence="1" id="KW-1133">Transmembrane helix</keyword>
<dbReference type="PANTHER" id="PTHR42842:SF3">
    <property type="entry name" value="FAD_NAD(P)-BINDING OXIDOREDUCTASE FAMILY PROTEIN"/>
    <property type="match status" value="1"/>
</dbReference>
<reference evidence="3 4" key="1">
    <citation type="submission" date="2023-02" db="EMBL/GenBank/DDBJ databases">
        <title>Novel Oscillospiraceae bacterial genomes.</title>
        <authorList>
            <person name="Srinivasan S."/>
            <person name="Austin M.N."/>
            <person name="Fiedler T.L."/>
            <person name="Strenk S.M."/>
            <person name="Agnew K.J."/>
            <person name="Nagana Gowda G.A."/>
            <person name="Raftery D."/>
            <person name="Beamer M.A."/>
            <person name="Achilles S.L."/>
            <person name="Wiesenfeld H.C."/>
            <person name="Fredricks D.N."/>
            <person name="Hillier S.L."/>
        </authorList>
    </citation>
    <scope>NUCLEOTIDE SEQUENCE [LARGE SCALE GENOMIC DNA]</scope>
    <source>
        <strain evidence="3 4">CHIC02 1186E3-8</strain>
    </source>
</reference>
<dbReference type="InterPro" id="IPR049516">
    <property type="entry name" value="FAD-depend_C"/>
</dbReference>
<dbReference type="InterPro" id="IPR036188">
    <property type="entry name" value="FAD/NAD-bd_sf"/>
</dbReference>
<evidence type="ECO:0000313" key="3">
    <source>
        <dbReference type="EMBL" id="WEG35142.1"/>
    </source>
</evidence>
<dbReference type="Proteomes" id="UP001220478">
    <property type="component" value="Chromosome"/>
</dbReference>
<evidence type="ECO:0000256" key="1">
    <source>
        <dbReference type="SAM" id="Phobius"/>
    </source>
</evidence>
<accession>A0ABY8C392</accession>
<gene>
    <name evidence="3" type="ORF">PYS61_04175</name>
</gene>
<feature type="transmembrane region" description="Helical" evidence="1">
    <location>
        <begin position="126"/>
        <end position="146"/>
    </location>
</feature>
<dbReference type="PIRSF" id="PIRSF038984">
    <property type="entry name" value="FAD_binding_protein"/>
    <property type="match status" value="1"/>
</dbReference>
<dbReference type="Gene3D" id="3.50.50.60">
    <property type="entry name" value="FAD/NAD(P)-binding domain"/>
    <property type="match status" value="2"/>
</dbReference>